<feature type="chain" id="PRO_5043358578" description="exo-alpha-sialidase" evidence="7">
    <location>
        <begin position="31"/>
        <end position="743"/>
    </location>
</feature>
<dbReference type="Pfam" id="PF13088">
    <property type="entry name" value="BNR_2"/>
    <property type="match status" value="1"/>
</dbReference>
<feature type="compositionally biased region" description="Pro residues" evidence="6">
    <location>
        <begin position="568"/>
        <end position="579"/>
    </location>
</feature>
<dbReference type="InterPro" id="IPR011040">
    <property type="entry name" value="Sialidase"/>
</dbReference>
<dbReference type="CDD" id="cd15482">
    <property type="entry name" value="Sialidase_non-viral"/>
    <property type="match status" value="1"/>
</dbReference>
<dbReference type="GO" id="GO:0016020">
    <property type="term" value="C:membrane"/>
    <property type="evidence" value="ECO:0007669"/>
    <property type="project" value="TreeGrafter"/>
</dbReference>
<dbReference type="GO" id="GO:0009313">
    <property type="term" value="P:oligosaccharide catabolic process"/>
    <property type="evidence" value="ECO:0007669"/>
    <property type="project" value="TreeGrafter"/>
</dbReference>
<feature type="compositionally biased region" description="Low complexity" evidence="6">
    <location>
        <begin position="184"/>
        <end position="196"/>
    </location>
</feature>
<evidence type="ECO:0000256" key="5">
    <source>
        <dbReference type="PROSITE-ProRule" id="PRU00591"/>
    </source>
</evidence>
<keyword evidence="7" id="KW-0732">Signal</keyword>
<dbReference type="RefSeq" id="WP_366180909.1">
    <property type="nucleotide sequence ID" value="NZ_CP159989.1"/>
</dbReference>
<comment type="catalytic activity">
    <reaction evidence="1">
        <text>Hydrolysis of alpha-(2-&gt;3)-, alpha-(2-&gt;6)-, alpha-(2-&gt;8)- glycosidic linkages of terminal sialic acid residues in oligosaccharides, glycoproteins, glycolipids, colominic acid and synthetic substrates.</text>
        <dbReference type="EC" id="3.2.1.18"/>
    </reaction>
</comment>
<evidence type="ECO:0000256" key="3">
    <source>
        <dbReference type="ARBA" id="ARBA00012733"/>
    </source>
</evidence>
<keyword evidence="9" id="KW-0326">Glycosidase</keyword>
<evidence type="ECO:0000256" key="1">
    <source>
        <dbReference type="ARBA" id="ARBA00000427"/>
    </source>
</evidence>
<dbReference type="Gene3D" id="2.10.270.10">
    <property type="entry name" value="Cholin Binding"/>
    <property type="match status" value="3"/>
</dbReference>
<dbReference type="PROSITE" id="PS51170">
    <property type="entry name" value="CW"/>
    <property type="match status" value="5"/>
</dbReference>
<dbReference type="Gene3D" id="2.120.10.10">
    <property type="match status" value="1"/>
</dbReference>
<dbReference type="InterPro" id="IPR026856">
    <property type="entry name" value="Sialidase_fam"/>
</dbReference>
<evidence type="ECO:0000256" key="6">
    <source>
        <dbReference type="SAM" id="MobiDB-lite"/>
    </source>
</evidence>
<feature type="domain" description="Sialidase" evidence="8">
    <location>
        <begin position="247"/>
        <end position="535"/>
    </location>
</feature>
<feature type="signal peptide" evidence="7">
    <location>
        <begin position="1"/>
        <end position="30"/>
    </location>
</feature>
<gene>
    <name evidence="9" type="ORF">ABXS69_01800</name>
</gene>
<dbReference type="Pfam" id="PF01473">
    <property type="entry name" value="Choline_bind_1"/>
    <property type="match status" value="1"/>
</dbReference>
<sequence length="743" mass="79716">MRTHHPRIPAILGAGAIALTGLTIAPTAQAAKTADGRMDVVITQVGAPANGLYSVGSTLMFDLQVTNLDAEARSFSVDKTNLGGEVQKCRWSRIEAGANKVDCVGFATHTVTAEDLARGSFTPEISYKMQQPAYKGAVLNTPETVRGATVPIKPAPPGQDVPKGPQEPEEEKGDFPKAEPAPLPDASASLPASMSDGTVVATGTPTDNVRIPAITTAPNGDLLMAHDMRPITGWDASGGDSPNPNHIVQRRSTDGGKTWGAPTYIHKGDTSSRQTRIGYSDPSYVVDSATGTIFNFHVKSYNVGFVASRPGTDVQDRNVIQAEVSTSTDNGHTWTHRVITPDITNDASWYSRFAASGQGIQIQHGEHKGRLVQQFTIRSGAPGAFQQRAVSVYSDDHGATWKAGTPVGTGMDENKVVELSDGRLMMNSRQSSGEKFRKVATSSDGGQTWSEPVSDKNLPDAMNNGQIIRAFPNAAPGSERAKVLLFTNSPNQSGRRDQGTISLSCDDGATWARKLFRKEYVGYTTLAVQRDGSLGLLSEDVINKRITYRNFSLAWLGSDCAALKDAPSPGPKPEAPAPAPKAGWEKDGDSWRYRDADGHLVTGWLKDGGAWYYLRADGTMATGWVKDGGAWYAFKGNGAMRTGWFKDGGAWYLLKDNGAMTTGWAKDGGKWYHFADNGAMSTGWIRLAGAWYHLGASGAMTTGWLQEGGSWYYLRANGAMATGWVSVGPSRYYMDPSTGAWRG</sequence>
<evidence type="ECO:0000313" key="9">
    <source>
        <dbReference type="EMBL" id="XCP82672.1"/>
    </source>
</evidence>
<reference evidence="9" key="1">
    <citation type="submission" date="2024-05" db="EMBL/GenBank/DDBJ databases">
        <title>Draft genome assemblies of 36 bacteria isolated from hibernating arctic ground squirrels.</title>
        <authorList>
            <person name="McKee H."/>
            <person name="Mullen L."/>
            <person name="Drown D.M."/>
            <person name="Duddleston K.N."/>
        </authorList>
    </citation>
    <scope>NUCLEOTIDE SEQUENCE</scope>
    <source>
        <strain evidence="9">AR004</strain>
    </source>
</reference>
<dbReference type="SUPFAM" id="SSF69360">
    <property type="entry name" value="Cell wall binding repeat"/>
    <property type="match status" value="1"/>
</dbReference>
<dbReference type="GO" id="GO:0004308">
    <property type="term" value="F:exo-alpha-sialidase activity"/>
    <property type="evidence" value="ECO:0007669"/>
    <property type="project" value="UniProtKB-EC"/>
</dbReference>
<feature type="region of interest" description="Disordered" evidence="6">
    <location>
        <begin position="147"/>
        <end position="205"/>
    </location>
</feature>
<dbReference type="InterPro" id="IPR036278">
    <property type="entry name" value="Sialidase_sf"/>
</dbReference>
<accession>A0AAU8N4P7</accession>
<organism evidence="9">
    <name type="scientific">Actinomyces timonensis</name>
    <dbReference type="NCBI Taxonomy" id="1288391"/>
    <lineage>
        <taxon>Bacteria</taxon>
        <taxon>Bacillati</taxon>
        <taxon>Actinomycetota</taxon>
        <taxon>Actinomycetes</taxon>
        <taxon>Actinomycetales</taxon>
        <taxon>Actinomycetaceae</taxon>
        <taxon>Actinomyces</taxon>
    </lineage>
</organism>
<feature type="region of interest" description="Disordered" evidence="6">
    <location>
        <begin position="565"/>
        <end position="586"/>
    </location>
</feature>
<feature type="repeat" description="Cell wall-binding" evidence="5">
    <location>
        <begin position="601"/>
        <end position="620"/>
    </location>
</feature>
<keyword evidence="4" id="KW-0677">Repeat</keyword>
<dbReference type="GO" id="GO:0006689">
    <property type="term" value="P:ganglioside catabolic process"/>
    <property type="evidence" value="ECO:0007669"/>
    <property type="project" value="TreeGrafter"/>
</dbReference>
<dbReference type="EC" id="3.2.1.18" evidence="3"/>
<evidence type="ECO:0000256" key="7">
    <source>
        <dbReference type="SAM" id="SignalP"/>
    </source>
</evidence>
<evidence type="ECO:0000256" key="4">
    <source>
        <dbReference type="ARBA" id="ARBA00022737"/>
    </source>
</evidence>
<evidence type="ECO:0000259" key="8">
    <source>
        <dbReference type="Pfam" id="PF13088"/>
    </source>
</evidence>
<feature type="repeat" description="Cell wall-binding" evidence="5">
    <location>
        <begin position="641"/>
        <end position="660"/>
    </location>
</feature>
<feature type="repeat" description="Cell wall-binding" evidence="5">
    <location>
        <begin position="661"/>
        <end position="680"/>
    </location>
</feature>
<dbReference type="PANTHER" id="PTHR10628:SF30">
    <property type="entry name" value="EXO-ALPHA-SIALIDASE"/>
    <property type="match status" value="1"/>
</dbReference>
<dbReference type="InterPro" id="IPR018337">
    <property type="entry name" value="Cell_wall/Cho-bd_repeat"/>
</dbReference>
<protein>
    <recommendedName>
        <fullName evidence="3">exo-alpha-sialidase</fullName>
        <ecNumber evidence="3">3.2.1.18</ecNumber>
    </recommendedName>
</protein>
<dbReference type="Pfam" id="PF19127">
    <property type="entry name" value="Choline_bind_3"/>
    <property type="match status" value="2"/>
</dbReference>
<evidence type="ECO:0000256" key="2">
    <source>
        <dbReference type="ARBA" id="ARBA00009348"/>
    </source>
</evidence>
<dbReference type="PANTHER" id="PTHR10628">
    <property type="entry name" value="SIALIDASE"/>
    <property type="match status" value="1"/>
</dbReference>
<name>A0AAU8N4P7_9ACTO</name>
<dbReference type="GO" id="GO:0005737">
    <property type="term" value="C:cytoplasm"/>
    <property type="evidence" value="ECO:0007669"/>
    <property type="project" value="TreeGrafter"/>
</dbReference>
<feature type="repeat" description="Cell wall-binding" evidence="5">
    <location>
        <begin position="701"/>
        <end position="720"/>
    </location>
</feature>
<comment type="similarity">
    <text evidence="2">Belongs to the glycosyl hydrolase 33 family.</text>
</comment>
<proteinExistence type="inferred from homology"/>
<dbReference type="EMBL" id="CP159989">
    <property type="protein sequence ID" value="XCP82672.1"/>
    <property type="molecule type" value="Genomic_DNA"/>
</dbReference>
<keyword evidence="9" id="KW-0378">Hydrolase</keyword>
<dbReference type="SUPFAM" id="SSF50939">
    <property type="entry name" value="Sialidases"/>
    <property type="match status" value="1"/>
</dbReference>
<feature type="repeat" description="Cell wall-binding" evidence="5">
    <location>
        <begin position="621"/>
        <end position="640"/>
    </location>
</feature>
<dbReference type="AlphaFoldDB" id="A0AAU8N4P7"/>